<reference evidence="1" key="1">
    <citation type="journal article" date="2014" name="Int. J. Syst. Evol. Microbiol.">
        <title>Complete genome sequence of Corynebacterium casei LMG S-19264T (=DSM 44701T), isolated from a smear-ripened cheese.</title>
        <authorList>
            <consortium name="US DOE Joint Genome Institute (JGI-PGF)"/>
            <person name="Walter F."/>
            <person name="Albersmeier A."/>
            <person name="Kalinowski J."/>
            <person name="Ruckert C."/>
        </authorList>
    </citation>
    <scope>NUCLEOTIDE SEQUENCE</scope>
    <source>
        <strain evidence="1">JCM 17251</strain>
    </source>
</reference>
<gene>
    <name evidence="1" type="ORF">GCM10007971_32570</name>
</gene>
<reference evidence="1" key="2">
    <citation type="submission" date="2020-09" db="EMBL/GenBank/DDBJ databases">
        <authorList>
            <person name="Sun Q."/>
            <person name="Ohkuma M."/>
        </authorList>
    </citation>
    <scope>NUCLEOTIDE SEQUENCE</scope>
    <source>
        <strain evidence="1">JCM 17251</strain>
    </source>
</reference>
<proteinExistence type="predicted"/>
<dbReference type="AlphaFoldDB" id="A0A918D4M9"/>
<keyword evidence="2" id="KW-1185">Reference proteome</keyword>
<evidence type="ECO:0000313" key="2">
    <source>
        <dbReference type="Proteomes" id="UP000624041"/>
    </source>
</evidence>
<evidence type="ECO:0000313" key="1">
    <source>
        <dbReference type="EMBL" id="GGN64572.1"/>
    </source>
</evidence>
<dbReference type="EMBL" id="BMOS01000031">
    <property type="protein sequence ID" value="GGN64572.1"/>
    <property type="molecule type" value="Genomic_DNA"/>
</dbReference>
<organism evidence="1 2">
    <name type="scientific">Oceanobacillus indicireducens</name>
    <dbReference type="NCBI Taxonomy" id="1004261"/>
    <lineage>
        <taxon>Bacteria</taxon>
        <taxon>Bacillati</taxon>
        <taxon>Bacillota</taxon>
        <taxon>Bacilli</taxon>
        <taxon>Bacillales</taxon>
        <taxon>Bacillaceae</taxon>
        <taxon>Oceanobacillus</taxon>
    </lineage>
</organism>
<name>A0A918D4M9_9BACI</name>
<protein>
    <submittedName>
        <fullName evidence="1">Uncharacterized protein</fullName>
    </submittedName>
</protein>
<dbReference type="RefSeq" id="WP_188858910.1">
    <property type="nucleotide sequence ID" value="NZ_BMOS01000031.1"/>
</dbReference>
<dbReference type="Proteomes" id="UP000624041">
    <property type="component" value="Unassembled WGS sequence"/>
</dbReference>
<sequence length="84" mass="9911">MNYHNHFKQEDIQIAKAEVKCINDLFVLTELNLDAGKLDQAYRRAEDILHSIKRLIDLNIEKEITEESRVFMANITGDMDVWFE</sequence>
<accession>A0A918D4M9</accession>
<comment type="caution">
    <text evidence="1">The sequence shown here is derived from an EMBL/GenBank/DDBJ whole genome shotgun (WGS) entry which is preliminary data.</text>
</comment>